<keyword evidence="5" id="KW-0547">Nucleotide-binding</keyword>
<evidence type="ECO:0000256" key="6">
    <source>
        <dbReference type="ARBA" id="ARBA00022771"/>
    </source>
</evidence>
<feature type="compositionally biased region" description="Polar residues" evidence="16">
    <location>
        <begin position="1181"/>
        <end position="1196"/>
    </location>
</feature>
<keyword evidence="8" id="KW-0347">Helicase</keyword>
<evidence type="ECO:0000256" key="4">
    <source>
        <dbReference type="ARBA" id="ARBA00022723"/>
    </source>
</evidence>
<evidence type="ECO:0000313" key="19">
    <source>
        <dbReference type="EMBL" id="CAL1579189.1"/>
    </source>
</evidence>
<dbReference type="CDD" id="cd21407">
    <property type="entry name" value="1B_UPF1-like"/>
    <property type="match status" value="1"/>
</dbReference>
<feature type="domain" description="WH1" evidence="17">
    <location>
        <begin position="1627"/>
        <end position="1745"/>
    </location>
</feature>
<dbReference type="InterPro" id="IPR041677">
    <property type="entry name" value="DNA2/NAM7_AAA_11"/>
</dbReference>
<dbReference type="SMART" id="SM00461">
    <property type="entry name" value="WH1"/>
    <property type="match status" value="1"/>
</dbReference>
<feature type="region of interest" description="Disordered" evidence="16">
    <location>
        <begin position="979"/>
        <end position="1060"/>
    </location>
</feature>
<dbReference type="SUPFAM" id="SSF50729">
    <property type="entry name" value="PH domain-like"/>
    <property type="match status" value="2"/>
</dbReference>
<evidence type="ECO:0000256" key="7">
    <source>
        <dbReference type="ARBA" id="ARBA00022801"/>
    </source>
</evidence>
<feature type="compositionally biased region" description="Polar residues" evidence="16">
    <location>
        <begin position="1024"/>
        <end position="1060"/>
    </location>
</feature>
<dbReference type="PROSITE" id="PS50229">
    <property type="entry name" value="WH1"/>
    <property type="match status" value="1"/>
</dbReference>
<dbReference type="GO" id="GO:0016787">
    <property type="term" value="F:hydrolase activity"/>
    <property type="evidence" value="ECO:0007669"/>
    <property type="project" value="UniProtKB-KW"/>
</dbReference>
<dbReference type="InterPro" id="IPR045055">
    <property type="entry name" value="DNA2/NAM7-like"/>
</dbReference>
<evidence type="ECO:0000256" key="10">
    <source>
        <dbReference type="ARBA" id="ARBA00022840"/>
    </source>
</evidence>
<comment type="subcellular location">
    <subcellularLocation>
        <location evidence="1">Cytoplasm</location>
        <location evidence="1">P-body</location>
    </subcellularLocation>
</comment>
<dbReference type="GO" id="GO:1903313">
    <property type="term" value="P:positive regulation of mRNA metabolic process"/>
    <property type="evidence" value="ECO:0007669"/>
    <property type="project" value="UniProtKB-ARBA"/>
</dbReference>
<protein>
    <recommendedName>
        <fullName evidence="13">ATP-dependent helicase RENT1</fullName>
    </recommendedName>
</protein>
<dbReference type="InterPro" id="IPR006935">
    <property type="entry name" value="Helicase/UvrB_N"/>
</dbReference>
<evidence type="ECO:0000256" key="14">
    <source>
        <dbReference type="PROSITE-ProRule" id="PRU01341"/>
    </source>
</evidence>
<evidence type="ECO:0000256" key="12">
    <source>
        <dbReference type="ARBA" id="ARBA00023161"/>
    </source>
</evidence>
<dbReference type="Pfam" id="PF18141">
    <property type="entry name" value="UPF1_1B_dom"/>
    <property type="match status" value="1"/>
</dbReference>
<feature type="region of interest" description="C3H" evidence="14">
    <location>
        <begin position="103"/>
        <end position="135"/>
    </location>
</feature>
<dbReference type="CDD" id="cd18808">
    <property type="entry name" value="SF1_C_Upf1"/>
    <property type="match status" value="1"/>
</dbReference>
<keyword evidence="3" id="KW-0963">Cytoplasm</keyword>
<evidence type="ECO:0000256" key="5">
    <source>
        <dbReference type="ARBA" id="ARBA00022741"/>
    </source>
</evidence>
<keyword evidence="11" id="KW-0694">RNA-binding</keyword>
<dbReference type="InterPro" id="IPR000697">
    <property type="entry name" value="WH1/EVH1_dom"/>
</dbReference>
<evidence type="ECO:0000259" key="17">
    <source>
        <dbReference type="PROSITE" id="PS50229"/>
    </source>
</evidence>
<dbReference type="PANTHER" id="PTHR10887:SF364">
    <property type="entry name" value="REGULATOR OF NONSENSE TRANSCRIPTS 1"/>
    <property type="match status" value="1"/>
</dbReference>
<dbReference type="GO" id="GO:0005524">
    <property type="term" value="F:ATP binding"/>
    <property type="evidence" value="ECO:0007669"/>
    <property type="project" value="UniProtKB-KW"/>
</dbReference>
<evidence type="ECO:0000313" key="20">
    <source>
        <dbReference type="Proteomes" id="UP001497482"/>
    </source>
</evidence>
<dbReference type="Pfam" id="PF04851">
    <property type="entry name" value="ResIII"/>
    <property type="match status" value="1"/>
</dbReference>
<dbReference type="FunFam" id="3.40.50.300:FF:000097">
    <property type="entry name" value="Regulator of nonsense transcripts 1"/>
    <property type="match status" value="1"/>
</dbReference>
<dbReference type="Gene3D" id="2.30.29.30">
    <property type="entry name" value="Pleckstrin-homology domain (PH domain)/Phosphotyrosine-binding domain (PTB)"/>
    <property type="match status" value="2"/>
</dbReference>
<dbReference type="GO" id="GO:0000932">
    <property type="term" value="C:P-body"/>
    <property type="evidence" value="ECO:0007669"/>
    <property type="project" value="UniProtKB-SubCell"/>
</dbReference>
<evidence type="ECO:0000256" key="13">
    <source>
        <dbReference type="ARBA" id="ARBA00082970"/>
    </source>
</evidence>
<dbReference type="Gene3D" id="2.40.30.230">
    <property type="match status" value="1"/>
</dbReference>
<dbReference type="GO" id="GO:0000184">
    <property type="term" value="P:nuclear-transcribed mRNA catabolic process, nonsense-mediated decay"/>
    <property type="evidence" value="ECO:0007669"/>
    <property type="project" value="UniProtKB-KW"/>
</dbReference>
<dbReference type="Pfam" id="PF13087">
    <property type="entry name" value="AAA_12"/>
    <property type="match status" value="1"/>
</dbReference>
<keyword evidence="9 14" id="KW-0862">Zinc</keyword>
<feature type="region of interest" description="Disordered" evidence="16">
    <location>
        <begin position="1101"/>
        <end position="1196"/>
    </location>
</feature>
<proteinExistence type="inferred from homology"/>
<dbReference type="CDD" id="cd21400">
    <property type="entry name" value="ZBD_UPF1-like"/>
    <property type="match status" value="1"/>
</dbReference>
<dbReference type="SUPFAM" id="SSF52540">
    <property type="entry name" value="P-loop containing nucleoside triphosphate hydrolases"/>
    <property type="match status" value="1"/>
</dbReference>
<sequence length="1989" mass="220996">MSVEAYGPSSQTLTFLDTEETELLGADTQGSEFDFTDFTLPSQTQTQPGQTQSQLDCQVNGSDGILVNGEDPVVKATQLLAELNFEEDEEDAFYSKDLPVHACSYCGIHDPACVVYCNTSKKWFCNGRGNTSGSHIVNHLVRAKSKEVTLHKDGPLGETVLECYNCGCRNVFLLGFIPAKADSVVVLLCRQPCASQSSLKDINWDSSQWQPLIQDRCFLSWLVKIPSEHEQLRARQITAQQINKLEELWKESPGATLEDLEKPGVDEEPQHVLLRYEDAYQYQNIFGPLVKLEADYDKKLKESQTQDNITVRWDLGLNKKRIAYFSIPKTDSDMRLMQGDEICLRYKGDLAPPWKGIGHVIKVPDNYGDEIAIELRSSTGAPIEIPHNFQVDFVWKSTSFDRMQCALKTFAVDETSVSGYIYHKLLGHEVEDVIIKCQLPKRFTAQGLPDLNHSQVYAVKTVLQRPLSLIQGPPGTGKTVTSATIVYHLARQGNGPVLVCAPSNIAVDQLTEKIHQTGLKVVRLCAKSREAIDSPVSFLALHHQTRNMDSMPELQKLQQLKDETGELSSSDEKRYRALRRTAERELLMNADVICCTCVGAGDPRLAKMQFRSILIDESTQATEPECMVPVVLGAKQLILVGDHCQLGPVVMCKKAAKAGLSQSLFERLVVLGIRPIRLQVQYRMHPALSAFPSNIFYEGSLQNGVTAGDRMKKGFDFQWPQLDKPMFFYVTQGQEEIASSGTSYLNRTEASNVEKITTRLLKGGAKPDQIGIITPYEGQRSYLVQYMQFSGSLHTKLYQEVEIASVDAFQGREKDFIILSCVRANEHQGIGFLNDPRRLNVALTRARYGVIIVGNPKALSKQPLWNHLLNYYKEQKVLVEGPLNNLRESLMQFSKPRKLVNTINPGGRFMSTAMYDAREALIPGSAYDRSSNGRSSSLYFQTHDQIGMIGSGANPLASLNIPIPFNLVLPPLPPPGYLGQINGPSAGRGGLKGKPGGGTRGRQRSRTMGSAGGGDRGGTSQTSQDLGSQSFSQGPLTQGYMNMSQPSQMSQPGLSQAELSQDSYLGDEFKSQMDIALSQDSTYQGERAYQHGVTGETARIRPITSEEGTVRGEERRGGTLGALSARQDGRPGDTRRGEETVVATGHTDGTLHTTPHARGAPGEDERAPGQTRVTPGPGPNQDGSGPNQDRPGQSGPDSTLCFPLIALWEKNRSKMFPHHREREQPIFSTRAHVFQIDPSTKRNWIPASKHAVTVSFFYDANRNVYRIISVGGTKSLVGVRRVWLVSAESGWCPQSLVGVRRVWLVSAESGWCPQSLVGVRRVWLVSAESGWCPQSLVGVRRVWLVSAESGWCPQSLVGVRRVWLVSAESGWCPQSLVGVRRVWLVSAESGWCPQSLVGVRRVWLVSAESGWCPQSLVGVRRVWLVSAESGWCPQSLVGVRRVWLVSAESGWCPQSLVGVRRVWLVSAESGWCPQSLVGVRRVWLVSAESGWCPQSLVGVRRVWLVSAESGWCPQSLVGVRRVWLVSAESGWCPQSLVGVRRVWLVSAESGWCPQSLVGVRRVWLVSAESGWCPQSLVGVRRVWLVSAESGWCPQSLVGVRRVWLVSAESGWCPQSLVGVRRVWLVSAESGWCRQSLVGVRRVWLVSAESGWCPQSLVGVRRVWLVSAESGWCPQSLVGVRRSDSHLLLKAIINCSVTPSMTFTKTSQKFGQWADTRANTVYGLGFSTEQQLQQFSDKFREVKDAARLARERSQDKDLANAALTIAAPQFSQDLVDVLQSPPTVNLNGPEDKLFRSQSADFTLAAEKERIKKMLSEGSICEMNLEAELFSLQDNNSKLVAALHEANANVEQWKKQLAAYQDETERLREQVSELEAGGAGDLLKDELTQSLEELEALLKAKDQEIHVLQSKKSEYHDVEHDRDQALHRLREMEMRNAELERRVQTTEQNLHSSLDDRDRMDSEVQRAIEILDVKIFDLNDLRQSLFKLISK</sequence>
<dbReference type="GO" id="GO:0003724">
    <property type="term" value="F:RNA helicase activity"/>
    <property type="evidence" value="ECO:0007669"/>
    <property type="project" value="InterPro"/>
</dbReference>
<dbReference type="Gene3D" id="3.40.50.300">
    <property type="entry name" value="P-loop containing nucleotide triphosphate hydrolases"/>
    <property type="match status" value="2"/>
</dbReference>
<accession>A0AAV2JV51</accession>
<dbReference type="Pfam" id="PF13086">
    <property type="entry name" value="AAA_11"/>
    <property type="match status" value="1"/>
</dbReference>
<dbReference type="CDD" id="cd18039">
    <property type="entry name" value="DEXXQc_UPF1"/>
    <property type="match status" value="1"/>
</dbReference>
<evidence type="ECO:0000256" key="16">
    <source>
        <dbReference type="SAM" id="MobiDB-lite"/>
    </source>
</evidence>
<dbReference type="Gene3D" id="1.20.5.1700">
    <property type="match status" value="1"/>
</dbReference>
<keyword evidence="12" id="KW-0866">Nonsense-mediated mRNA decay</keyword>
<feature type="compositionally biased region" description="Gly residues" evidence="16">
    <location>
        <begin position="986"/>
        <end position="1000"/>
    </location>
</feature>
<feature type="region of interest" description="CC/SHH/C" evidence="14">
    <location>
        <begin position="117"/>
        <end position="145"/>
    </location>
</feature>
<dbReference type="GO" id="GO:0003677">
    <property type="term" value="F:DNA binding"/>
    <property type="evidence" value="ECO:0007669"/>
    <property type="project" value="InterPro"/>
</dbReference>
<keyword evidence="15" id="KW-0175">Coiled coil</keyword>
<dbReference type="Pfam" id="PF00568">
    <property type="entry name" value="WH1"/>
    <property type="match status" value="2"/>
</dbReference>
<feature type="region of interest" description="C4" evidence="14">
    <location>
        <begin position="163"/>
        <end position="193"/>
    </location>
</feature>
<reference evidence="19 20" key="1">
    <citation type="submission" date="2024-04" db="EMBL/GenBank/DDBJ databases">
        <authorList>
            <person name="Waldvogel A.-M."/>
            <person name="Schoenle A."/>
        </authorList>
    </citation>
    <scope>NUCLEOTIDE SEQUENCE [LARGE SCALE GENOMIC DNA]</scope>
</reference>
<keyword evidence="20" id="KW-1185">Reference proteome</keyword>
<dbReference type="EMBL" id="OZ035836">
    <property type="protein sequence ID" value="CAL1579189.1"/>
    <property type="molecule type" value="Genomic_DNA"/>
</dbReference>
<name>A0AAV2JV51_KNICA</name>
<keyword evidence="6 14" id="KW-0863">Zinc-finger</keyword>
<dbReference type="GO" id="GO:0008270">
    <property type="term" value="F:zinc ion binding"/>
    <property type="evidence" value="ECO:0007669"/>
    <property type="project" value="UniProtKB-UniRule"/>
</dbReference>
<keyword evidence="4 14" id="KW-0479">Metal-binding</keyword>
<dbReference type="InterPro" id="IPR040812">
    <property type="entry name" value="UPF1_1B_dom"/>
</dbReference>
<evidence type="ECO:0000256" key="1">
    <source>
        <dbReference type="ARBA" id="ARBA00004201"/>
    </source>
</evidence>
<dbReference type="InterPro" id="IPR018999">
    <property type="entry name" value="UPF1_CH/ZBD"/>
</dbReference>
<dbReference type="Gene3D" id="6.10.140.1240">
    <property type="match status" value="1"/>
</dbReference>
<feature type="compositionally biased region" description="Basic and acidic residues" evidence="16">
    <location>
        <begin position="1108"/>
        <end position="1117"/>
    </location>
</feature>
<dbReference type="GO" id="GO:0003723">
    <property type="term" value="F:RNA binding"/>
    <property type="evidence" value="ECO:0007669"/>
    <property type="project" value="UniProtKB-KW"/>
</dbReference>
<dbReference type="InterPro" id="IPR027417">
    <property type="entry name" value="P-loop_NTPase"/>
</dbReference>
<evidence type="ECO:0000256" key="11">
    <source>
        <dbReference type="ARBA" id="ARBA00022884"/>
    </source>
</evidence>
<evidence type="ECO:0000256" key="2">
    <source>
        <dbReference type="ARBA" id="ARBA00007913"/>
    </source>
</evidence>
<evidence type="ECO:0000256" key="8">
    <source>
        <dbReference type="ARBA" id="ARBA00022806"/>
    </source>
</evidence>
<evidence type="ECO:0000256" key="15">
    <source>
        <dbReference type="SAM" id="Coils"/>
    </source>
</evidence>
<gene>
    <name evidence="19" type="ORF">KC01_LOCUS10273</name>
</gene>
<dbReference type="PANTHER" id="PTHR10887">
    <property type="entry name" value="DNA2/NAM7 HELICASE FAMILY"/>
    <property type="match status" value="1"/>
</dbReference>
<dbReference type="Pfam" id="PF09416">
    <property type="entry name" value="UPF1_Zn_bind"/>
    <property type="match status" value="1"/>
</dbReference>
<evidence type="ECO:0000259" key="18">
    <source>
        <dbReference type="PROSITE" id="PS51997"/>
    </source>
</evidence>
<comment type="similarity">
    <text evidence="2">Belongs to the DNA2/NAM7 helicase family.</text>
</comment>
<keyword evidence="7" id="KW-0378">Hydrolase</keyword>
<dbReference type="PROSITE" id="PS51997">
    <property type="entry name" value="UPF1_CH_RICH"/>
    <property type="match status" value="1"/>
</dbReference>
<keyword evidence="10" id="KW-0067">ATP-binding</keyword>
<feature type="coiled-coil region" evidence="15">
    <location>
        <begin position="1834"/>
        <end position="1954"/>
    </location>
</feature>
<organism evidence="19 20">
    <name type="scientific">Knipowitschia caucasica</name>
    <name type="common">Caucasian dwarf goby</name>
    <name type="synonym">Pomatoschistus caucasicus</name>
    <dbReference type="NCBI Taxonomy" id="637954"/>
    <lineage>
        <taxon>Eukaryota</taxon>
        <taxon>Metazoa</taxon>
        <taxon>Chordata</taxon>
        <taxon>Craniata</taxon>
        <taxon>Vertebrata</taxon>
        <taxon>Euteleostomi</taxon>
        <taxon>Actinopterygii</taxon>
        <taxon>Neopterygii</taxon>
        <taxon>Teleostei</taxon>
        <taxon>Neoteleostei</taxon>
        <taxon>Acanthomorphata</taxon>
        <taxon>Gobiaria</taxon>
        <taxon>Gobiiformes</taxon>
        <taxon>Gobioidei</taxon>
        <taxon>Gobiidae</taxon>
        <taxon>Gobiinae</taxon>
        <taxon>Knipowitschia</taxon>
    </lineage>
</organism>
<dbReference type="InterPro" id="IPR011993">
    <property type="entry name" value="PH-like_dom_sf"/>
</dbReference>
<evidence type="ECO:0000256" key="3">
    <source>
        <dbReference type="ARBA" id="ARBA00022490"/>
    </source>
</evidence>
<dbReference type="InterPro" id="IPR041679">
    <property type="entry name" value="DNA2/NAM7-like_C"/>
</dbReference>
<dbReference type="Proteomes" id="UP001497482">
    <property type="component" value="Chromosome 14"/>
</dbReference>
<feature type="domain" description="Upf1" evidence="18">
    <location>
        <begin position="95"/>
        <end position="252"/>
    </location>
</feature>
<feature type="compositionally biased region" description="Basic and acidic residues" evidence="16">
    <location>
        <begin position="1127"/>
        <end position="1139"/>
    </location>
</feature>
<dbReference type="FunFam" id="2.40.30.230:FF:000001">
    <property type="entry name" value="Regulator of nonsense transcripts 1"/>
    <property type="match status" value="1"/>
</dbReference>
<evidence type="ECO:0000256" key="9">
    <source>
        <dbReference type="ARBA" id="ARBA00022833"/>
    </source>
</evidence>
<dbReference type="InterPro" id="IPR047187">
    <property type="entry name" value="SF1_C_Upf1"/>
</dbReference>